<reference evidence="2" key="1">
    <citation type="journal article" date="2005" name="Nature">
        <title>The map-based sequence of the rice genome.</title>
        <authorList>
            <consortium name="International rice genome sequencing project (IRGSP)"/>
            <person name="Matsumoto T."/>
            <person name="Wu J."/>
            <person name="Kanamori H."/>
            <person name="Katayose Y."/>
            <person name="Fujisawa M."/>
            <person name="Namiki N."/>
            <person name="Mizuno H."/>
            <person name="Yamamoto K."/>
            <person name="Antonio B.A."/>
            <person name="Baba T."/>
            <person name="Sakata K."/>
            <person name="Nagamura Y."/>
            <person name="Aoki H."/>
            <person name="Arikawa K."/>
            <person name="Arita K."/>
            <person name="Bito T."/>
            <person name="Chiden Y."/>
            <person name="Fujitsuka N."/>
            <person name="Fukunaka R."/>
            <person name="Hamada M."/>
            <person name="Harada C."/>
            <person name="Hayashi A."/>
            <person name="Hijishita S."/>
            <person name="Honda M."/>
            <person name="Hosokawa S."/>
            <person name="Ichikawa Y."/>
            <person name="Idonuma A."/>
            <person name="Iijima M."/>
            <person name="Ikeda M."/>
            <person name="Ikeno M."/>
            <person name="Ito K."/>
            <person name="Ito S."/>
            <person name="Ito T."/>
            <person name="Ito Y."/>
            <person name="Ito Y."/>
            <person name="Iwabuchi A."/>
            <person name="Kamiya K."/>
            <person name="Karasawa W."/>
            <person name="Kurita K."/>
            <person name="Katagiri S."/>
            <person name="Kikuta A."/>
            <person name="Kobayashi H."/>
            <person name="Kobayashi N."/>
            <person name="Machita K."/>
            <person name="Maehara T."/>
            <person name="Masukawa M."/>
            <person name="Mizubayashi T."/>
            <person name="Mukai Y."/>
            <person name="Nagasaki H."/>
            <person name="Nagata Y."/>
            <person name="Naito S."/>
            <person name="Nakashima M."/>
            <person name="Nakama Y."/>
            <person name="Nakamichi Y."/>
            <person name="Nakamura M."/>
            <person name="Meguro A."/>
            <person name="Negishi M."/>
            <person name="Ohta I."/>
            <person name="Ohta T."/>
            <person name="Okamoto M."/>
            <person name="Ono N."/>
            <person name="Saji S."/>
            <person name="Sakaguchi M."/>
            <person name="Sakai K."/>
            <person name="Shibata M."/>
            <person name="Shimokawa T."/>
            <person name="Song J."/>
            <person name="Takazaki Y."/>
            <person name="Terasawa K."/>
            <person name="Tsugane M."/>
            <person name="Tsuji K."/>
            <person name="Ueda S."/>
            <person name="Waki K."/>
            <person name="Yamagata H."/>
            <person name="Yamamoto M."/>
            <person name="Yamamoto S."/>
            <person name="Yamane H."/>
            <person name="Yoshiki S."/>
            <person name="Yoshihara R."/>
            <person name="Yukawa K."/>
            <person name="Zhong H."/>
            <person name="Yano M."/>
            <person name="Yuan Q."/>
            <person name="Ouyang S."/>
            <person name="Liu J."/>
            <person name="Jones K.M."/>
            <person name="Gansberger K."/>
            <person name="Moffat K."/>
            <person name="Hill J."/>
            <person name="Bera J."/>
            <person name="Fadrosh D."/>
            <person name="Jin S."/>
            <person name="Johri S."/>
            <person name="Kim M."/>
            <person name="Overton L."/>
            <person name="Reardon M."/>
            <person name="Tsitrin T."/>
            <person name="Vuong H."/>
            <person name="Weaver B."/>
            <person name="Ciecko A."/>
            <person name="Tallon L."/>
            <person name="Jackson J."/>
            <person name="Pai G."/>
            <person name="Aken S.V."/>
            <person name="Utterback T."/>
            <person name="Reidmuller S."/>
            <person name="Feldblyum T."/>
            <person name="Hsiao J."/>
            <person name="Zismann V."/>
            <person name="Iobst S."/>
            <person name="de Vazeille A.R."/>
            <person name="Buell C.R."/>
            <person name="Ying K."/>
            <person name="Li Y."/>
            <person name="Lu T."/>
            <person name="Huang Y."/>
            <person name="Zhao Q."/>
            <person name="Feng Q."/>
            <person name="Zhang L."/>
            <person name="Zhu J."/>
            <person name="Weng Q."/>
            <person name="Mu J."/>
            <person name="Lu Y."/>
            <person name="Fan D."/>
            <person name="Liu Y."/>
            <person name="Guan J."/>
            <person name="Zhang Y."/>
            <person name="Yu S."/>
            <person name="Liu X."/>
            <person name="Zhang Y."/>
            <person name="Hong G."/>
            <person name="Han B."/>
            <person name="Choisne N."/>
            <person name="Demange N."/>
            <person name="Orjeda G."/>
            <person name="Samain S."/>
            <person name="Cattolico L."/>
            <person name="Pelletier E."/>
            <person name="Couloux A."/>
            <person name="Segurens B."/>
            <person name="Wincker P."/>
            <person name="D'Hont A."/>
            <person name="Scarpelli C."/>
            <person name="Weissenbach J."/>
            <person name="Salanoubat M."/>
            <person name="Quetier F."/>
            <person name="Yu Y."/>
            <person name="Kim H.R."/>
            <person name="Rambo T."/>
            <person name="Currie J."/>
            <person name="Collura K."/>
            <person name="Luo M."/>
            <person name="Yang T."/>
            <person name="Ammiraju J.S.S."/>
            <person name="Engler F."/>
            <person name="Soderlund C."/>
            <person name="Wing R.A."/>
            <person name="Palmer L.E."/>
            <person name="de la Bastide M."/>
            <person name="Spiegel L."/>
            <person name="Nascimento L."/>
            <person name="Zutavern T."/>
            <person name="O'Shaughnessy A."/>
            <person name="Dike S."/>
            <person name="Dedhia N."/>
            <person name="Preston R."/>
            <person name="Balija V."/>
            <person name="McCombie W.R."/>
            <person name="Chow T."/>
            <person name="Chen H."/>
            <person name="Chung M."/>
            <person name="Chen C."/>
            <person name="Shaw J."/>
            <person name="Wu H."/>
            <person name="Hsiao K."/>
            <person name="Chao Y."/>
            <person name="Chu M."/>
            <person name="Cheng C."/>
            <person name="Hour A."/>
            <person name="Lee P."/>
            <person name="Lin S."/>
            <person name="Lin Y."/>
            <person name="Liou J."/>
            <person name="Liu S."/>
            <person name="Hsing Y."/>
            <person name="Raghuvanshi S."/>
            <person name="Mohanty A."/>
            <person name="Bharti A.K."/>
            <person name="Gaur A."/>
            <person name="Gupta V."/>
            <person name="Kumar D."/>
            <person name="Ravi V."/>
            <person name="Vij S."/>
            <person name="Kapur A."/>
            <person name="Khurana P."/>
            <person name="Khurana P."/>
            <person name="Khurana J.P."/>
            <person name="Tyagi A.K."/>
            <person name="Gaikwad K."/>
            <person name="Singh A."/>
            <person name="Dalal V."/>
            <person name="Srivastava S."/>
            <person name="Dixit A."/>
            <person name="Pal A.K."/>
            <person name="Ghazi I.A."/>
            <person name="Yadav M."/>
            <person name="Pandit A."/>
            <person name="Bhargava A."/>
            <person name="Sureshbabu K."/>
            <person name="Batra K."/>
            <person name="Sharma T.R."/>
            <person name="Mohapatra T."/>
            <person name="Singh N.K."/>
            <person name="Messing J."/>
            <person name="Nelson A.B."/>
            <person name="Fuks G."/>
            <person name="Kavchok S."/>
            <person name="Keizer G."/>
            <person name="Linton E."/>
            <person name="Llaca V."/>
            <person name="Song R."/>
            <person name="Tanyolac B."/>
            <person name="Young S."/>
            <person name="Ho-Il K."/>
            <person name="Hahn J.H."/>
            <person name="Sangsakoo G."/>
            <person name="Vanavichit A."/>
            <person name="de Mattos Luiz.A.T."/>
            <person name="Zimmer P.D."/>
            <person name="Malone G."/>
            <person name="Dellagostin O."/>
            <person name="de Oliveira A.C."/>
            <person name="Bevan M."/>
            <person name="Bancroft I."/>
            <person name="Minx P."/>
            <person name="Cordum H."/>
            <person name="Wilson R."/>
            <person name="Cheng Z."/>
            <person name="Jin W."/>
            <person name="Jiang J."/>
            <person name="Leong S.A."/>
            <person name="Iwama H."/>
            <person name="Gojobori T."/>
            <person name="Itoh T."/>
            <person name="Niimura Y."/>
            <person name="Fujii Y."/>
            <person name="Habara T."/>
            <person name="Sakai H."/>
            <person name="Sato Y."/>
            <person name="Wilson G."/>
            <person name="Kumar K."/>
            <person name="McCouch S."/>
            <person name="Juretic N."/>
            <person name="Hoen D."/>
            <person name="Wright S."/>
            <person name="Bruskiewich R."/>
            <person name="Bureau T."/>
            <person name="Miyao A."/>
            <person name="Hirochika H."/>
            <person name="Nishikawa T."/>
            <person name="Kadowaki K."/>
            <person name="Sugiura M."/>
            <person name="Burr B."/>
            <person name="Sasaki T."/>
        </authorList>
    </citation>
    <scope>NUCLEOTIDE SEQUENCE [LARGE SCALE GENOMIC DNA]</scope>
    <source>
        <strain evidence="2">cv. Nipponbare</strain>
    </source>
</reference>
<organism evidence="1 2">
    <name type="scientific">Oryza sativa subsp. japonica</name>
    <name type="common">Rice</name>
    <dbReference type="NCBI Taxonomy" id="39947"/>
    <lineage>
        <taxon>Eukaryota</taxon>
        <taxon>Viridiplantae</taxon>
        <taxon>Streptophyta</taxon>
        <taxon>Embryophyta</taxon>
        <taxon>Tracheophyta</taxon>
        <taxon>Spermatophyta</taxon>
        <taxon>Magnoliopsida</taxon>
        <taxon>Liliopsida</taxon>
        <taxon>Poales</taxon>
        <taxon>Poaceae</taxon>
        <taxon>BOP clade</taxon>
        <taxon>Oryzoideae</taxon>
        <taxon>Oryzeae</taxon>
        <taxon>Oryzinae</taxon>
        <taxon>Oryza</taxon>
        <taxon>Oryza sativa</taxon>
    </lineage>
</organism>
<dbReference type="SMR" id="A0A0P0WXM7"/>
<dbReference type="Proteomes" id="UP000059680">
    <property type="component" value="Chromosome 6"/>
</dbReference>
<dbReference type="Gramene" id="Os06t0532301-01">
    <property type="protein sequence ID" value="Os06t0532301-01"/>
    <property type="gene ID" value="Os06g0532301"/>
</dbReference>
<accession>A0A0P0WXM7</accession>
<evidence type="ECO:0000313" key="2">
    <source>
        <dbReference type="Proteomes" id="UP000059680"/>
    </source>
</evidence>
<dbReference type="InParanoid" id="A0A0P0WXM7"/>
<dbReference type="EMBL" id="AP014962">
    <property type="protein sequence ID" value="BAS98072.1"/>
    <property type="molecule type" value="Genomic_DNA"/>
</dbReference>
<evidence type="ECO:0000313" key="1">
    <source>
        <dbReference type="EMBL" id="BAS98072.1"/>
    </source>
</evidence>
<reference evidence="1 2" key="3">
    <citation type="journal article" date="2013" name="Rice">
        <title>Improvement of the Oryza sativa Nipponbare reference genome using next generation sequence and optical map data.</title>
        <authorList>
            <person name="Kawahara Y."/>
            <person name="de la Bastide M."/>
            <person name="Hamilton J.P."/>
            <person name="Kanamori H."/>
            <person name="McCombie W.R."/>
            <person name="Ouyang S."/>
            <person name="Schwartz D.C."/>
            <person name="Tanaka T."/>
            <person name="Wu J."/>
            <person name="Zhou S."/>
            <person name="Childs K.L."/>
            <person name="Davidson R.M."/>
            <person name="Lin H."/>
            <person name="Quesada-Ocampo L."/>
            <person name="Vaillancourt B."/>
            <person name="Sakai H."/>
            <person name="Lee S.S."/>
            <person name="Kim J."/>
            <person name="Numa H."/>
            <person name="Itoh T."/>
            <person name="Buell C.R."/>
            <person name="Matsumoto T."/>
        </authorList>
    </citation>
    <scope>NUCLEOTIDE SEQUENCE [LARGE SCALE GENOMIC DNA]</scope>
    <source>
        <strain evidence="2">cv. Nipponbare</strain>
    </source>
</reference>
<dbReference type="PaxDb" id="39947-A0A0P0WXM7"/>
<name>A0A0P0WXM7_ORYSJ</name>
<reference evidence="1 2" key="2">
    <citation type="journal article" date="2013" name="Plant Cell Physiol.">
        <title>Rice Annotation Project Database (RAP-DB): an integrative and interactive database for rice genomics.</title>
        <authorList>
            <person name="Sakai H."/>
            <person name="Lee S.S."/>
            <person name="Tanaka T."/>
            <person name="Numa H."/>
            <person name="Kim J."/>
            <person name="Kawahara Y."/>
            <person name="Wakimoto H."/>
            <person name="Yang C.C."/>
            <person name="Iwamoto M."/>
            <person name="Abe T."/>
            <person name="Yamada Y."/>
            <person name="Muto A."/>
            <person name="Inokuchi H."/>
            <person name="Ikemura T."/>
            <person name="Matsumoto T."/>
            <person name="Sasaki T."/>
            <person name="Itoh T."/>
        </authorList>
    </citation>
    <scope>NUCLEOTIDE SEQUENCE [LARGE SCALE GENOMIC DNA]</scope>
    <source>
        <strain evidence="2">cv. Nipponbare</strain>
    </source>
</reference>
<sequence>MSNSGVLKGLSKFSGVYREFSQNYLCYQLKIVVLKYCKIPCSKYSILTCYPNSSAVDLDG</sequence>
<proteinExistence type="predicted"/>
<dbReference type="AlphaFoldDB" id="A0A0P0WXM7"/>
<keyword evidence="2" id="KW-1185">Reference proteome</keyword>
<protein>
    <submittedName>
        <fullName evidence="1">Os06g0532301 protein</fullName>
    </submittedName>
</protein>
<gene>
    <name evidence="1" type="ordered locus">Os06g0532301</name>
    <name evidence="1" type="ORF">OSNPB_060532301</name>
</gene>